<evidence type="ECO:0000256" key="1">
    <source>
        <dbReference type="ARBA" id="ARBA00004651"/>
    </source>
</evidence>
<reference evidence="8 11" key="2">
    <citation type="submission" date="2021-02" db="EMBL/GenBank/DDBJ databases">
        <title>Lactate utilizing bacteria of the human gut.</title>
        <authorList>
            <person name="Sheridan P.O."/>
        </authorList>
    </citation>
    <scope>NUCLEOTIDE SEQUENCE [LARGE SCALE GENOMIC DNA]</scope>
    <source>
        <strain evidence="8 11">HTF-83D</strain>
    </source>
</reference>
<evidence type="ECO:0000256" key="7">
    <source>
        <dbReference type="SAM" id="Phobius"/>
    </source>
</evidence>
<dbReference type="GO" id="GO:0005886">
    <property type="term" value="C:plasma membrane"/>
    <property type="evidence" value="ECO:0007669"/>
    <property type="project" value="UniProtKB-SubCell"/>
</dbReference>
<evidence type="ECO:0000256" key="5">
    <source>
        <dbReference type="ARBA" id="ARBA00023136"/>
    </source>
</evidence>
<evidence type="ECO:0000256" key="4">
    <source>
        <dbReference type="ARBA" id="ARBA00022989"/>
    </source>
</evidence>
<keyword evidence="4 7" id="KW-1133">Transmembrane helix</keyword>
<dbReference type="Proteomes" id="UP001315001">
    <property type="component" value="Unassembled WGS sequence"/>
</dbReference>
<comment type="caution">
    <text evidence="9">The sequence shown here is derived from an EMBL/GenBank/DDBJ whole genome shotgun (WGS) entry which is preliminary data.</text>
</comment>
<dbReference type="EMBL" id="JAFIQO010000259">
    <property type="protein sequence ID" value="MBP0058642.1"/>
    <property type="molecule type" value="Genomic_DNA"/>
</dbReference>
<evidence type="ECO:0000313" key="11">
    <source>
        <dbReference type="Proteomes" id="UP001315001"/>
    </source>
</evidence>
<keyword evidence="5 7" id="KW-0472">Membrane</keyword>
<feature type="transmembrane region" description="Helical" evidence="7">
    <location>
        <begin position="527"/>
        <end position="546"/>
    </location>
</feature>
<dbReference type="RefSeq" id="WP_021907961.1">
    <property type="nucleotide sequence ID" value="NZ_JAFIQO010000259.1"/>
</dbReference>
<dbReference type="PANTHER" id="PTHR32196:SF18">
    <property type="entry name" value="GALACTOSE_METHYL GALACTOSIDE IMPORT PERMEASE PROTEIN MGLC"/>
    <property type="match status" value="1"/>
</dbReference>
<dbReference type="CDD" id="cd06579">
    <property type="entry name" value="TM_PBP1_transp_AraH_like"/>
    <property type="match status" value="1"/>
</dbReference>
<name>A0A6N7YAY1_9FIRM</name>
<gene>
    <name evidence="9" type="ORF">FYJ25_04200</name>
    <name evidence="8" type="ORF">JYQ75_14970</name>
</gene>
<evidence type="ECO:0000313" key="9">
    <source>
        <dbReference type="EMBL" id="MSU81583.1"/>
    </source>
</evidence>
<dbReference type="Proteomes" id="UP000433359">
    <property type="component" value="Unassembled WGS sequence"/>
</dbReference>
<comment type="subcellular location">
    <subcellularLocation>
        <location evidence="1">Cell membrane</location>
        <topology evidence="1">Multi-pass membrane protein</topology>
    </subcellularLocation>
</comment>
<keyword evidence="11" id="KW-1185">Reference proteome</keyword>
<evidence type="ECO:0000256" key="6">
    <source>
        <dbReference type="SAM" id="Coils"/>
    </source>
</evidence>
<feature type="transmembrane region" description="Helical" evidence="7">
    <location>
        <begin position="324"/>
        <end position="345"/>
    </location>
</feature>
<feature type="transmembrane region" description="Helical" evidence="7">
    <location>
        <begin position="265"/>
        <end position="284"/>
    </location>
</feature>
<feature type="coiled-coil region" evidence="6">
    <location>
        <begin position="59"/>
        <end position="86"/>
    </location>
</feature>
<dbReference type="InterPro" id="IPR001851">
    <property type="entry name" value="ABC_transp_permease"/>
</dbReference>
<reference evidence="9 10" key="1">
    <citation type="submission" date="2019-08" db="EMBL/GenBank/DDBJ databases">
        <title>In-depth cultivation of the pig gut microbiome towards novel bacterial diversity and tailored functional studies.</title>
        <authorList>
            <person name="Wylensek D."/>
            <person name="Hitch T.C.A."/>
            <person name="Clavel T."/>
        </authorList>
    </citation>
    <scope>NUCLEOTIDE SEQUENCE [LARGE SCALE GENOMIC DNA]</scope>
    <source>
        <strain evidence="9 10">BSM-383-APC-4H</strain>
    </source>
</reference>
<dbReference type="AlphaFoldDB" id="A0A6N7YAY1"/>
<accession>A0A6N7YAY1</accession>
<keyword evidence="3 7" id="KW-0812">Transmembrane</keyword>
<dbReference type="GO" id="GO:0022857">
    <property type="term" value="F:transmembrane transporter activity"/>
    <property type="evidence" value="ECO:0007669"/>
    <property type="project" value="InterPro"/>
</dbReference>
<dbReference type="EMBL" id="VULP01000005">
    <property type="protein sequence ID" value="MSU81583.1"/>
    <property type="molecule type" value="Genomic_DNA"/>
</dbReference>
<keyword evidence="2" id="KW-1003">Cell membrane</keyword>
<keyword evidence="6" id="KW-0175">Coiled coil</keyword>
<evidence type="ECO:0000256" key="3">
    <source>
        <dbReference type="ARBA" id="ARBA00022692"/>
    </source>
</evidence>
<evidence type="ECO:0000313" key="10">
    <source>
        <dbReference type="Proteomes" id="UP000433359"/>
    </source>
</evidence>
<feature type="transmembrane region" description="Helical" evidence="7">
    <location>
        <begin position="392"/>
        <end position="413"/>
    </location>
</feature>
<feature type="transmembrane region" description="Helical" evidence="7">
    <location>
        <begin position="433"/>
        <end position="456"/>
    </location>
</feature>
<proteinExistence type="predicted"/>
<dbReference type="PANTHER" id="PTHR32196">
    <property type="entry name" value="ABC TRANSPORTER PERMEASE PROTEIN YPHD-RELATED-RELATED"/>
    <property type="match status" value="1"/>
</dbReference>
<dbReference type="Pfam" id="PF02653">
    <property type="entry name" value="BPD_transp_2"/>
    <property type="match status" value="1"/>
</dbReference>
<evidence type="ECO:0000313" key="8">
    <source>
        <dbReference type="EMBL" id="MBP0058642.1"/>
    </source>
</evidence>
<sequence length="549" mass="60766">MANGEILTAEQERQLRQPIDEYVGKIQKEIDELREHGTAEVIEYQNLIESVKRDKTLSKGEKEYEIKEFEAKLNQAKAVEAQNKDKVAKLIADAEGYLKENFEKLYYNAVKESCEAEKAKALEDHKQRLAQLEKEHKEALAGMSDQVEIKEENYVHKNRISNEKLELEKEKQRIKDRKHDALTYKYHLIDLLRLSDFTFAEEMAQKWENYKYTFNRRTFLLQNGLYIAIILIFIALCVITPIKKGTPLLTYNNILNILQQASPRMFLALGVAGLILLTGTDLSVGRMVGMGMTAATIIMHQGVNTGSVFGHIFDFTNVPVVGRVILALVVCIVLCTVFTSIAGFFTAKFKMHPFISTMANMLVIFGLVTYATKGVSFGSIEATIPNMIIPKVNGFPTIILWALAAIVIVWFIWNKTTFGKNLYAVGGNPEAAAVSGISVFAVTLGAFVMAGILYGFGSWLECARMVGSGSAAYGQGWDMDAIAACVVGGVSFTGGIGKISGVVTGVCIFTALTYSLTILGIDTNLQFVFSGIIILIAVTLDCLKYVQKK</sequence>
<protein>
    <submittedName>
        <fullName evidence="9">Galactoside ABC transporter permease</fullName>
    </submittedName>
</protein>
<feature type="coiled-coil region" evidence="6">
    <location>
        <begin position="115"/>
        <end position="177"/>
    </location>
</feature>
<feature type="transmembrane region" description="Helical" evidence="7">
    <location>
        <begin position="224"/>
        <end position="242"/>
    </location>
</feature>
<feature type="transmembrane region" description="Helical" evidence="7">
    <location>
        <begin position="499"/>
        <end position="521"/>
    </location>
</feature>
<evidence type="ECO:0000256" key="2">
    <source>
        <dbReference type="ARBA" id="ARBA00022475"/>
    </source>
</evidence>
<organism evidence="9 10">
    <name type="scientific">Anaerobutyricum soehngenii</name>
    <dbReference type="NCBI Taxonomy" id="105843"/>
    <lineage>
        <taxon>Bacteria</taxon>
        <taxon>Bacillati</taxon>
        <taxon>Bacillota</taxon>
        <taxon>Clostridia</taxon>
        <taxon>Lachnospirales</taxon>
        <taxon>Lachnospiraceae</taxon>
        <taxon>Anaerobutyricum</taxon>
    </lineage>
</organism>